<dbReference type="HOGENOM" id="CLU_556486_0_0_9"/>
<proteinExistence type="predicted"/>
<organism evidence="1 2">
    <name type="scientific">Heyndrickxia coagulans 36D1</name>
    <dbReference type="NCBI Taxonomy" id="345219"/>
    <lineage>
        <taxon>Bacteria</taxon>
        <taxon>Bacillati</taxon>
        <taxon>Bacillota</taxon>
        <taxon>Bacilli</taxon>
        <taxon>Bacillales</taxon>
        <taxon>Bacillaceae</taxon>
        <taxon>Heyndrickxia</taxon>
    </lineage>
</organism>
<sequence>MLERSKLSQHKFEKGKLIAPFNQHFQDLLKEESWYYGRMPEYVWLGLIVNDGDRNKQLDKCIRILNYIHELAESEKVDFPKLSLIFKLPDEKQKAIYEFMNKLQVLEPLRPLSLIFPDQSAEFSKAVKGYNIPIKNRIGILNEILEDLSDQHSNLTTDVRFLILYKFMLSGKFHVSTDSIFPEMISRYAYISHDDPEMAIYRPNIRATEMMVSTGVGEEESVNIEFVRDFWKRLSLLTDCEAFYVDTESKENKPINLKKYKQHVYEVLNYYTKLFTETRPLDNRMLVLLGIATYSYKRLIELVDHDLENTISGRTIMRSIIENYMMTKYLLLEEPNHDDIWGEYQDYGIGQYKMIYGRYADEGPKVEGSHVPFEYIKLLVSEFKNEEFIDIDTSYFGKGNIRKKFKDVNEEDLWKFYYDYDSIYEHGLWGAIRESSILKCNAPGHQYHGIPDIDNLQKLPSVAHDCIMIMNRHLKLLEEQFGLPEILQEGDQNE</sequence>
<dbReference type="Proteomes" id="UP000009283">
    <property type="component" value="Chromosome"/>
</dbReference>
<name>G2TII9_HEYCO</name>
<dbReference type="OrthoDB" id="1434112at2"/>
<dbReference type="AlphaFoldDB" id="G2TII9"/>
<dbReference type="InterPro" id="IPR043733">
    <property type="entry name" value="DUF5677"/>
</dbReference>
<dbReference type="eggNOG" id="ENOG502Z9P9">
    <property type="taxonomic scope" value="Bacteria"/>
</dbReference>
<evidence type="ECO:0000313" key="2">
    <source>
        <dbReference type="Proteomes" id="UP000009283"/>
    </source>
</evidence>
<evidence type="ECO:0000313" key="1">
    <source>
        <dbReference type="EMBL" id="AEP00526.1"/>
    </source>
</evidence>
<dbReference type="Pfam" id="PF18928">
    <property type="entry name" value="DUF5677"/>
    <property type="match status" value="1"/>
</dbReference>
<gene>
    <name evidence="1" type="ORF">Bcoa_1320</name>
</gene>
<dbReference type="EMBL" id="CP003056">
    <property type="protein sequence ID" value="AEP00526.1"/>
    <property type="molecule type" value="Genomic_DNA"/>
</dbReference>
<protein>
    <submittedName>
        <fullName evidence="1">Uncharacterized protein</fullName>
    </submittedName>
</protein>
<accession>G2TII9</accession>
<dbReference type="KEGG" id="bag:Bcoa_1320"/>
<reference evidence="1 2" key="1">
    <citation type="journal article" date="2011" name="Stand. Genomic Sci.">
        <title>Complete Genome Sequence of a thermotolerant sporogenic lactic acid bacterium, Bacillus coagulans strain 36D1.</title>
        <authorList>
            <person name="Rhee M.S."/>
            <person name="Moritz B.E."/>
            <person name="Xie G."/>
            <person name="Glavina Del Rio T."/>
            <person name="Dalin E."/>
            <person name="Tice H."/>
            <person name="Bruce D."/>
            <person name="Goodwin L."/>
            <person name="Chertkov O."/>
            <person name="Brettin T."/>
            <person name="Han C."/>
            <person name="Detter C."/>
            <person name="Pitluck S."/>
            <person name="Land M.L."/>
            <person name="Patel M."/>
            <person name="Ou M."/>
            <person name="Harbrucker R."/>
            <person name="Ingram L.O."/>
            <person name="Shanmugam K.T."/>
        </authorList>
    </citation>
    <scope>NUCLEOTIDE SEQUENCE [LARGE SCALE GENOMIC DNA]</scope>
    <source>
        <strain evidence="1 2">36D1</strain>
    </source>
</reference>
<dbReference type="RefSeq" id="WP_014096636.1">
    <property type="nucleotide sequence ID" value="NC_016023.1"/>
</dbReference>